<dbReference type="Proteomes" id="UP001315686">
    <property type="component" value="Unassembled WGS sequence"/>
</dbReference>
<dbReference type="EMBL" id="JADQAZ010000003">
    <property type="protein sequence ID" value="MBT0958466.1"/>
    <property type="molecule type" value="Genomic_DNA"/>
</dbReference>
<dbReference type="AlphaFoldDB" id="A0AAP2G8N1"/>
<organism evidence="2 3">
    <name type="scientific">Harenicola maris</name>
    <dbReference type="NCBI Taxonomy" id="2841044"/>
    <lineage>
        <taxon>Bacteria</taxon>
        <taxon>Pseudomonadati</taxon>
        <taxon>Pseudomonadota</taxon>
        <taxon>Alphaproteobacteria</taxon>
        <taxon>Rhodobacterales</taxon>
        <taxon>Paracoccaceae</taxon>
        <taxon>Harenicola</taxon>
    </lineage>
</organism>
<dbReference type="RefSeq" id="WP_327794700.1">
    <property type="nucleotide sequence ID" value="NZ_JADQAZ010000003.1"/>
</dbReference>
<keyword evidence="3" id="KW-1185">Reference proteome</keyword>
<proteinExistence type="predicted"/>
<evidence type="ECO:0000313" key="2">
    <source>
        <dbReference type="EMBL" id="MBT0958466.1"/>
    </source>
</evidence>
<sequence length="111" mass="12499">MLALAAAAMIFATGFFVSGFVADAIYFNDPANQNRPLERWMSPRYVGQSWQLPRPVIVEIMEIDPEAEPATRPKGGPRTVGHVLERTGMTMEELEARVREAQQELRARRGK</sequence>
<feature type="coiled-coil region" evidence="1">
    <location>
        <begin position="84"/>
        <end position="111"/>
    </location>
</feature>
<evidence type="ECO:0000313" key="3">
    <source>
        <dbReference type="Proteomes" id="UP001315686"/>
    </source>
</evidence>
<evidence type="ECO:0000256" key="1">
    <source>
        <dbReference type="SAM" id="Coils"/>
    </source>
</evidence>
<protein>
    <submittedName>
        <fullName evidence="2">Uncharacterized protein</fullName>
    </submittedName>
</protein>
<comment type="caution">
    <text evidence="2">The sequence shown here is derived from an EMBL/GenBank/DDBJ whole genome shotgun (WGS) entry which is preliminary data.</text>
</comment>
<accession>A0AAP2G8N1</accession>
<gene>
    <name evidence="2" type="ORF">IV417_13835</name>
</gene>
<reference evidence="2 3" key="1">
    <citation type="journal article" date="2021" name="Arch. Microbiol.">
        <title>Harenicola maris gen. nov., sp. nov. isolated from the Sea of Japan shallow sediments.</title>
        <authorList>
            <person name="Romanenko L.A."/>
            <person name="Kurilenko V.V."/>
            <person name="Chernysheva N.Y."/>
            <person name="Tekutyeva L.A."/>
            <person name="Velansky P.V."/>
            <person name="Svetashev V.I."/>
            <person name="Isaeva M.P."/>
        </authorList>
    </citation>
    <scope>NUCLEOTIDE SEQUENCE [LARGE SCALE GENOMIC DNA]</scope>
    <source>
        <strain evidence="2 3">KMM 3653</strain>
    </source>
</reference>
<name>A0AAP2G8N1_9RHOB</name>
<keyword evidence="1" id="KW-0175">Coiled coil</keyword>